<organism evidence="1 2">
    <name type="scientific">Vitis vinifera</name>
    <name type="common">Grape</name>
    <dbReference type="NCBI Taxonomy" id="29760"/>
    <lineage>
        <taxon>Eukaryota</taxon>
        <taxon>Viridiplantae</taxon>
        <taxon>Streptophyta</taxon>
        <taxon>Embryophyta</taxon>
        <taxon>Tracheophyta</taxon>
        <taxon>Spermatophyta</taxon>
        <taxon>Magnoliopsida</taxon>
        <taxon>eudicotyledons</taxon>
        <taxon>Gunneridae</taxon>
        <taxon>Pentapetalae</taxon>
        <taxon>rosids</taxon>
        <taxon>Vitales</taxon>
        <taxon>Vitaceae</taxon>
        <taxon>Viteae</taxon>
        <taxon>Vitis</taxon>
    </lineage>
</organism>
<reference evidence="1 2" key="1">
    <citation type="journal article" date="2018" name="PLoS Genet.">
        <title>Population sequencing reveals clonal diversity and ancestral inbreeding in the grapevine cultivar Chardonnay.</title>
        <authorList>
            <person name="Roach M.J."/>
            <person name="Johnson D.L."/>
            <person name="Bohlmann J."/>
            <person name="van Vuuren H.J."/>
            <person name="Jones S.J."/>
            <person name="Pretorius I.S."/>
            <person name="Schmidt S.A."/>
            <person name="Borneman A.R."/>
        </authorList>
    </citation>
    <scope>NUCLEOTIDE SEQUENCE [LARGE SCALE GENOMIC DNA]</scope>
    <source>
        <strain evidence="2">cv. Chardonnay</strain>
        <tissue evidence="1">Leaf</tissue>
    </source>
</reference>
<name>A0A438IBG9_VITVI</name>
<dbReference type="AlphaFoldDB" id="A0A438IBG9"/>
<dbReference type="PANTHER" id="PTHR11439">
    <property type="entry name" value="GAG-POL-RELATED RETROTRANSPOSON"/>
    <property type="match status" value="1"/>
</dbReference>
<dbReference type="EMBL" id="QGNW01000125">
    <property type="protein sequence ID" value="RVW94019.1"/>
    <property type="molecule type" value="Genomic_DNA"/>
</dbReference>
<evidence type="ECO:0000313" key="1">
    <source>
        <dbReference type="EMBL" id="RVW94019.1"/>
    </source>
</evidence>
<accession>A0A438IBG9</accession>
<dbReference type="SUPFAM" id="SSF56672">
    <property type="entry name" value="DNA/RNA polymerases"/>
    <property type="match status" value="1"/>
</dbReference>
<protein>
    <submittedName>
        <fullName evidence="1">Retrovirus-related Pol polyprotein from transposon RE2</fullName>
    </submittedName>
</protein>
<dbReference type="CDD" id="cd09272">
    <property type="entry name" value="RNase_HI_RT_Ty1"/>
    <property type="match status" value="1"/>
</dbReference>
<sequence length="197" mass="22162">MLDSKPAHAPGMLGKTLSQHDGPPFLDIKLYRSTVSALQYVTLTQPNIAFVVNKACQFMANPTETHWLVVKRILRYLKDTSSYGLQLHQANSFDLQGYTYANWASCPDDRRSTNGYCLFLGPNLISWSLPKQRLVSHSSAESEYRGLASLTSEIIWVQSMLQELCLSPFVPPFVWCDNQSVAHLAANLVFNARSKHI</sequence>
<gene>
    <name evidence="1" type="primary">RE2_196</name>
    <name evidence="1" type="ORF">CK203_034063</name>
</gene>
<evidence type="ECO:0000313" key="2">
    <source>
        <dbReference type="Proteomes" id="UP000288805"/>
    </source>
</evidence>
<proteinExistence type="predicted"/>
<dbReference type="PANTHER" id="PTHR11439:SF455">
    <property type="entry name" value="RLK (RECEPTOR-LIKE PROTEIN KINASE) 8, PUTATIVE-RELATED"/>
    <property type="match status" value="1"/>
</dbReference>
<dbReference type="InterPro" id="IPR043502">
    <property type="entry name" value="DNA/RNA_pol_sf"/>
</dbReference>
<comment type="caution">
    <text evidence="1">The sequence shown here is derived from an EMBL/GenBank/DDBJ whole genome shotgun (WGS) entry which is preliminary data.</text>
</comment>
<dbReference type="Proteomes" id="UP000288805">
    <property type="component" value="Unassembled WGS sequence"/>
</dbReference>